<protein>
    <recommendedName>
        <fullName evidence="4">Porin</fullName>
    </recommendedName>
</protein>
<evidence type="ECO:0000256" key="1">
    <source>
        <dbReference type="SAM" id="SignalP"/>
    </source>
</evidence>
<feature type="signal peptide" evidence="1">
    <location>
        <begin position="1"/>
        <end position="28"/>
    </location>
</feature>
<reference evidence="2" key="1">
    <citation type="submission" date="2021-07" db="EMBL/GenBank/DDBJ databases">
        <title>Shewanella sp. YLB-07 whole genome sequence.</title>
        <authorList>
            <person name="Yu L."/>
        </authorList>
    </citation>
    <scope>NUCLEOTIDE SEQUENCE</scope>
    <source>
        <strain evidence="2">YLB-08</strain>
    </source>
</reference>
<dbReference type="Proteomes" id="UP000316416">
    <property type="component" value="Chromosome"/>
</dbReference>
<proteinExistence type="predicted"/>
<dbReference type="EMBL" id="CP045503">
    <property type="protein sequence ID" value="QPG59900.1"/>
    <property type="molecule type" value="Genomic_DNA"/>
</dbReference>
<feature type="chain" id="PRO_5046601765" description="Porin" evidence="1">
    <location>
        <begin position="29"/>
        <end position="380"/>
    </location>
</feature>
<evidence type="ECO:0000313" key="2">
    <source>
        <dbReference type="EMBL" id="QPG59900.1"/>
    </source>
</evidence>
<evidence type="ECO:0000313" key="3">
    <source>
        <dbReference type="Proteomes" id="UP000316416"/>
    </source>
</evidence>
<sequence>MMMNKTLFALSALFAAITMTGITAPVMADTQSENGINIGGAVRVNYAYKDYSEASKDKGGDFTFDMAAIKFNGKLDDWGLAAEYRFTASTDYIKYGYAYYDMTPDWQLQFGINKVPFGNREFISNSFWFGIPYYLGFEDDHDIGVKATYENNGWHTDMAFYKSPEYGPTENKRYAADLYSGTINGTEYHNEETNQLNLRQTYTLEHNGGSTELGGSIQYGQIYNSDTGNNGDRYAIAAHLNSNFNGWNLQLQAMQYEYDAADALDPNKIGISVVSWQYEIATKGQVYSVNLAKSFPTDWGSYKVYNDFGLMTPDVEDSDYDDSLQNVTGVAIAAGPTYTMFDIILGKNMTFSTANNDHVGLPETGDDWDLRVNVNFGYYF</sequence>
<name>A0ABX6VID9_9GAMM</name>
<keyword evidence="3" id="KW-1185">Reference proteome</keyword>
<accession>A0ABX6VID9</accession>
<organism evidence="2 3">
    <name type="scientific">Shewanella eurypsychrophilus</name>
    <dbReference type="NCBI Taxonomy" id="2593656"/>
    <lineage>
        <taxon>Bacteria</taxon>
        <taxon>Pseudomonadati</taxon>
        <taxon>Pseudomonadota</taxon>
        <taxon>Gammaproteobacteria</taxon>
        <taxon>Alteromonadales</taxon>
        <taxon>Shewanellaceae</taxon>
        <taxon>Shewanella</taxon>
    </lineage>
</organism>
<dbReference type="Gene3D" id="2.40.160.10">
    <property type="entry name" value="Porin"/>
    <property type="match status" value="1"/>
</dbReference>
<dbReference type="SUPFAM" id="SSF56935">
    <property type="entry name" value="Porins"/>
    <property type="match status" value="1"/>
</dbReference>
<evidence type="ECO:0008006" key="4">
    <source>
        <dbReference type="Google" id="ProtNLM"/>
    </source>
</evidence>
<keyword evidence="1" id="KW-0732">Signal</keyword>
<gene>
    <name evidence="2" type="ORF">FM038_022935</name>
</gene>
<dbReference type="InterPro" id="IPR023614">
    <property type="entry name" value="Porin_dom_sf"/>
</dbReference>